<dbReference type="PANTHER" id="PTHR40940">
    <property type="entry name" value="PROTEIN BATD-RELATED"/>
    <property type="match status" value="1"/>
</dbReference>
<dbReference type="InterPro" id="IPR057699">
    <property type="entry name" value="DUF7939"/>
</dbReference>
<reference evidence="5 7" key="1">
    <citation type="submission" date="2018-06" db="EMBL/GenBank/DDBJ databases">
        <title>Occurrence of a novel blaKPC-2- and qnrS2- harbouring IncP6 plasmid from Aeromonas taiwanensis isolates recovered from the river sediments.</title>
        <authorList>
            <person name="Zheng B."/>
            <person name="Yu X."/>
            <person name="Xiao Y."/>
        </authorList>
    </citation>
    <scope>NUCLEOTIDE SEQUENCE [LARGE SCALE GENOMIC DNA]</scope>
    <source>
        <strain evidence="4 6">1713</strain>
        <strain evidence="5 7">198</strain>
    </source>
</reference>
<feature type="chain" id="PRO_5044621269" description="DUF7939 domain-containing protein" evidence="2">
    <location>
        <begin position="20"/>
        <end position="508"/>
    </location>
</feature>
<evidence type="ECO:0000313" key="4">
    <source>
        <dbReference type="EMBL" id="TFF75817.1"/>
    </source>
</evidence>
<keyword evidence="2" id="KW-0732">Signal</keyword>
<feature type="signal peptide" evidence="2">
    <location>
        <begin position="1"/>
        <end position="19"/>
    </location>
</feature>
<dbReference type="InterPro" id="IPR025738">
    <property type="entry name" value="BatD"/>
</dbReference>
<dbReference type="EMBL" id="QORL01000020">
    <property type="protein sequence ID" value="TFF75817.1"/>
    <property type="molecule type" value="Genomic_DNA"/>
</dbReference>
<dbReference type="Proteomes" id="UP000297914">
    <property type="component" value="Unassembled WGS sequence"/>
</dbReference>
<sequence>MSRLCWLLLIPLLAFPALAAPPRAELLPGASERDWLLIIEADGVLHDDALDLQPLLRQFAVGRVSISRASTQISDLTRWQIPLHLLDTSPSRVPPLVLGAGLTPELAVPTGTQTGSAATLVPRQDRIFSPVELQAQVLHQGPLYPGQPFIYQLTLWLPANLDTPNLGEPIAPPFTIRRLGDDRWESPASPGLPGRLTRKWLLQAKAPGLHPLESPRFQGRLPHQDEAGATAPGNAGDLLSARAATLFIKVDKAPLEPVASSLVLRQHFSPARARVGEPVIRTLTLVMEGGDGNRLPPLPAPPLPAGLSMKPDGEQQQERFVAEGALRVERQWRQALTAGTAGRYELPAQSLRWFSTQSGRIEEVRLPAHTLVFEEGASEEVDAGPGSSSDSLLWVGWALLLRALWRRGPRWLAFYRLQRALAARAPDAARQALLAWASLRWGAPCQHLASLPCHRDPVMGPLLDELDRACFGPPGGDMPHWQALARGLCARETFAIAYGLGTLAWRRF</sequence>
<protein>
    <recommendedName>
        <fullName evidence="3">DUF7939 domain-containing protein</fullName>
    </recommendedName>
</protein>
<dbReference type="AlphaFoldDB" id="A0A5F0KAT4"/>
<comment type="caution">
    <text evidence="5">The sequence shown here is derived from an EMBL/GenBank/DDBJ whole genome shotgun (WGS) entry which is preliminary data.</text>
</comment>
<evidence type="ECO:0000313" key="6">
    <source>
        <dbReference type="Proteomes" id="UP000297720"/>
    </source>
</evidence>
<dbReference type="PANTHER" id="PTHR40940:SF1">
    <property type="entry name" value="PROTEIN BATD"/>
    <property type="match status" value="1"/>
</dbReference>
<evidence type="ECO:0000313" key="7">
    <source>
        <dbReference type="Proteomes" id="UP000297914"/>
    </source>
</evidence>
<evidence type="ECO:0000256" key="2">
    <source>
        <dbReference type="SAM" id="SignalP"/>
    </source>
</evidence>
<proteinExistence type="predicted"/>
<accession>A0A5F0KAT4</accession>
<dbReference type="Pfam" id="PF25607">
    <property type="entry name" value="DUF7939"/>
    <property type="match status" value="1"/>
</dbReference>
<dbReference type="EMBL" id="QORK01000020">
    <property type="protein sequence ID" value="TFF80279.1"/>
    <property type="molecule type" value="Genomic_DNA"/>
</dbReference>
<evidence type="ECO:0000259" key="3">
    <source>
        <dbReference type="Pfam" id="PF25607"/>
    </source>
</evidence>
<dbReference type="Proteomes" id="UP000297720">
    <property type="component" value="Unassembled WGS sequence"/>
</dbReference>
<name>A0A5F0KAT4_9GAMM</name>
<gene>
    <name evidence="4" type="ORF">DRM93_10595</name>
    <name evidence="5" type="ORF">DRM94_10595</name>
</gene>
<feature type="region of interest" description="Disordered" evidence="1">
    <location>
        <begin position="211"/>
        <end position="234"/>
    </location>
</feature>
<keyword evidence="6" id="KW-1185">Reference proteome</keyword>
<evidence type="ECO:0000313" key="5">
    <source>
        <dbReference type="EMBL" id="TFF80279.1"/>
    </source>
</evidence>
<organism evidence="5 7">
    <name type="scientific">Aeromonas taiwanensis</name>
    <dbReference type="NCBI Taxonomy" id="633417"/>
    <lineage>
        <taxon>Bacteria</taxon>
        <taxon>Pseudomonadati</taxon>
        <taxon>Pseudomonadota</taxon>
        <taxon>Gammaproteobacteria</taxon>
        <taxon>Aeromonadales</taxon>
        <taxon>Aeromonadaceae</taxon>
        <taxon>Aeromonas</taxon>
    </lineage>
</organism>
<dbReference type="OrthoDB" id="5293418at2"/>
<evidence type="ECO:0000256" key="1">
    <source>
        <dbReference type="SAM" id="MobiDB-lite"/>
    </source>
</evidence>
<feature type="domain" description="DUF7939" evidence="3">
    <location>
        <begin position="413"/>
        <end position="482"/>
    </location>
</feature>